<dbReference type="GO" id="GO:0003964">
    <property type="term" value="F:RNA-directed DNA polymerase activity"/>
    <property type="evidence" value="ECO:0007669"/>
    <property type="project" value="UniProtKB-KW"/>
</dbReference>
<reference evidence="2" key="1">
    <citation type="submission" date="2017-03" db="EMBL/GenBank/DDBJ databases">
        <title>Phytopthora megakarya and P. palmivora, two closely related causual agents of cacao black pod achieved similar genome size and gene model numbers by different mechanisms.</title>
        <authorList>
            <person name="Ali S."/>
            <person name="Shao J."/>
            <person name="Larry D.J."/>
            <person name="Kronmiller B."/>
            <person name="Shen D."/>
            <person name="Strem M.D."/>
            <person name="Melnick R.L."/>
            <person name="Guiltinan M.J."/>
            <person name="Tyler B.M."/>
            <person name="Meinhardt L.W."/>
            <person name="Bailey B.A."/>
        </authorList>
    </citation>
    <scope>NUCLEOTIDE SEQUENCE [LARGE SCALE GENOMIC DNA]</scope>
    <source>
        <strain evidence="2">zdho120</strain>
    </source>
</reference>
<keyword evidence="1" id="KW-0548">Nucleotidyltransferase</keyword>
<keyword evidence="1" id="KW-0695">RNA-directed DNA polymerase</keyword>
<name>A0A225VQC8_9STRA</name>
<keyword evidence="1" id="KW-0808">Transferase</keyword>
<organism evidence="1 2">
    <name type="scientific">Phytophthora megakarya</name>
    <dbReference type="NCBI Taxonomy" id="4795"/>
    <lineage>
        <taxon>Eukaryota</taxon>
        <taxon>Sar</taxon>
        <taxon>Stramenopiles</taxon>
        <taxon>Oomycota</taxon>
        <taxon>Peronosporomycetes</taxon>
        <taxon>Peronosporales</taxon>
        <taxon>Peronosporaceae</taxon>
        <taxon>Phytophthora</taxon>
    </lineage>
</organism>
<evidence type="ECO:0000313" key="2">
    <source>
        <dbReference type="Proteomes" id="UP000198211"/>
    </source>
</evidence>
<protein>
    <submittedName>
        <fullName evidence="1">Reverse transcriptase</fullName>
    </submittedName>
</protein>
<accession>A0A225VQC8</accession>
<comment type="caution">
    <text evidence="1">The sequence shown here is derived from an EMBL/GenBank/DDBJ whole genome shotgun (WGS) entry which is preliminary data.</text>
</comment>
<proteinExistence type="predicted"/>
<keyword evidence="2" id="KW-1185">Reference proteome</keyword>
<dbReference type="Proteomes" id="UP000198211">
    <property type="component" value="Unassembled WGS sequence"/>
</dbReference>
<dbReference type="AlphaFoldDB" id="A0A225VQC8"/>
<evidence type="ECO:0000313" key="1">
    <source>
        <dbReference type="EMBL" id="OWZ07098.1"/>
    </source>
</evidence>
<dbReference type="OrthoDB" id="120907at2759"/>
<sequence length="137" mass="15050">MDLTWDSDQDYDDGVYYHVGRDLDAEDFDVPMSTEDVKIEGIQLCGFDNQTPEKMIDFAKGSGSKRDALPLAARSVVCDIDVGGARPIALKLQIQLREKLVDLTKGLSSAKMISYPRSPCASPIVVIIKKNGVDVML</sequence>
<dbReference type="EMBL" id="NBNE01003676">
    <property type="protein sequence ID" value="OWZ07098.1"/>
    <property type="molecule type" value="Genomic_DNA"/>
</dbReference>
<gene>
    <name evidence="1" type="ORF">PHMEG_00020554</name>
</gene>